<keyword evidence="1" id="KW-0614">Plasmid</keyword>
<name>A0A1W6V9R3_VIBAL</name>
<gene>
    <name evidence="1" type="ORF">K05K4_51400</name>
</gene>
<geneLocation type="plasmid" evidence="1">
    <name>pL289</name>
</geneLocation>
<dbReference type="AlphaFoldDB" id="A0A1W6V9R3"/>
<organism evidence="1">
    <name type="scientific">Vibrio alginolyticus</name>
    <dbReference type="NCBI Taxonomy" id="663"/>
    <lineage>
        <taxon>Bacteria</taxon>
        <taxon>Pseudomonadati</taxon>
        <taxon>Pseudomonadota</taxon>
        <taxon>Gammaproteobacteria</taxon>
        <taxon>Vibrionales</taxon>
        <taxon>Vibrionaceae</taxon>
        <taxon>Vibrio</taxon>
    </lineage>
</organism>
<reference evidence="1" key="1">
    <citation type="submission" date="2016-10" db="EMBL/GenBank/DDBJ databases">
        <title>The High Quality Genome of Vibrio alginolyticus K01M1.</title>
        <authorList>
            <person name="Wendling C."/>
            <person name="Chibani C.M."/>
            <person name="Hertel R."/>
            <person name="Sproer C."/>
            <person name="Bunk B."/>
            <person name="Overmann J."/>
            <person name="Roth O."/>
            <person name="Liesegang H."/>
        </authorList>
    </citation>
    <scope>NUCLEOTIDE SEQUENCE</scope>
    <source>
        <strain evidence="1">K05K4</strain>
        <plasmid evidence="1">pL289</plasmid>
    </source>
</reference>
<protein>
    <submittedName>
        <fullName evidence="1">Uncharacterized protein</fullName>
    </submittedName>
</protein>
<dbReference type="EMBL" id="CP017904">
    <property type="protein sequence ID" value="ARP21842.1"/>
    <property type="molecule type" value="Genomic_DNA"/>
</dbReference>
<sequence>MLKVRNELVHRKAEVHKDTLVSGVGFPEKTLNSHPKFFDELSSKGLCDVSAIDGSWIDMIQNHTFASWCCETAKKITTEFLNSVDDAPNSNFKSKLQEKLDFEPILST</sequence>
<evidence type="ECO:0000313" key="1">
    <source>
        <dbReference type="EMBL" id="ARP21842.1"/>
    </source>
</evidence>
<dbReference type="RefSeq" id="WP_025767500.1">
    <property type="nucleotide sequence ID" value="NZ_CP017893.1"/>
</dbReference>
<accession>A0A1W6V9R3</accession>
<proteinExistence type="predicted"/>